<dbReference type="GO" id="GO:0005524">
    <property type="term" value="F:ATP binding"/>
    <property type="evidence" value="ECO:0007669"/>
    <property type="project" value="UniProtKB-KW"/>
</dbReference>
<dbReference type="Gene3D" id="1.20.58.320">
    <property type="entry name" value="TPR-like"/>
    <property type="match status" value="1"/>
</dbReference>
<name>C1N3G9_MICPC</name>
<evidence type="ECO:0000256" key="6">
    <source>
        <dbReference type="ARBA" id="ARBA00048539"/>
    </source>
</evidence>
<dbReference type="NCBIfam" id="TIGR02432">
    <property type="entry name" value="lysidine_TilS_N"/>
    <property type="match status" value="1"/>
</dbReference>
<dbReference type="STRING" id="564608.C1N3G9"/>
<keyword evidence="2" id="KW-0436">Ligase</keyword>
<dbReference type="InterPro" id="IPR012094">
    <property type="entry name" value="tRNA_Ile_lys_synt"/>
</dbReference>
<evidence type="ECO:0000256" key="7">
    <source>
        <dbReference type="SAM" id="MobiDB-lite"/>
    </source>
</evidence>
<evidence type="ECO:0000259" key="8">
    <source>
        <dbReference type="Pfam" id="PF01171"/>
    </source>
</evidence>
<dbReference type="GO" id="GO:0032267">
    <property type="term" value="F:tRNA(Ile)-lysidine synthase activity"/>
    <property type="evidence" value="ECO:0007669"/>
    <property type="project" value="UniProtKB-EC"/>
</dbReference>
<dbReference type="eggNOG" id="ENOG502QQNE">
    <property type="taxonomic scope" value="Eukaryota"/>
</dbReference>
<dbReference type="EC" id="6.3.4.19" evidence="1"/>
<feature type="region of interest" description="Disordered" evidence="7">
    <location>
        <begin position="223"/>
        <end position="274"/>
    </location>
</feature>
<dbReference type="GeneID" id="9687815"/>
<dbReference type="CDD" id="cd01992">
    <property type="entry name" value="TilS_N"/>
    <property type="match status" value="1"/>
</dbReference>
<protein>
    <recommendedName>
        <fullName evidence="1">tRNA(Ile)-lysidine synthetase</fullName>
        <ecNumber evidence="1">6.3.4.19</ecNumber>
    </recommendedName>
</protein>
<evidence type="ECO:0000256" key="5">
    <source>
        <dbReference type="ARBA" id="ARBA00022840"/>
    </source>
</evidence>
<keyword evidence="10" id="KW-1185">Reference proteome</keyword>
<keyword evidence="5" id="KW-0067">ATP-binding</keyword>
<proteinExistence type="inferred from homology"/>
<feature type="compositionally biased region" description="Basic and acidic residues" evidence="7">
    <location>
        <begin position="223"/>
        <end position="233"/>
    </location>
</feature>
<dbReference type="Pfam" id="PF06041">
    <property type="entry name" value="DUF924"/>
    <property type="match status" value="1"/>
</dbReference>
<keyword evidence="4" id="KW-0547">Nucleotide-binding</keyword>
<dbReference type="InterPro" id="IPR014729">
    <property type="entry name" value="Rossmann-like_a/b/a_fold"/>
</dbReference>
<dbReference type="SUPFAM" id="SSF52402">
    <property type="entry name" value="Adenine nucleotide alpha hydrolases-like"/>
    <property type="match status" value="1"/>
</dbReference>
<feature type="compositionally biased region" description="Acidic residues" evidence="7">
    <location>
        <begin position="247"/>
        <end position="264"/>
    </location>
</feature>
<gene>
    <name evidence="9" type="ORF">MICPUCDRAFT_52167</name>
</gene>
<sequence length="758" mass="83214">MSAEVKTADDVLAFWFDGDIDDNYKHKWFPAGDKTGAIQRKIDDDIARTFGATVAAAESGALSRWRDDSPRAACALAMLLDQFTRHVHRNAPDRDARLAAADAIAVDVAERCVERGWDAALTTPEQVFLLMPFRHGKSRTIPRLRVALARLDARIATHAQHASLLAKFRKTTLRCLQDMEGKQHADGDEILERSEFTPDAATDAMMASHALYATVDAFVRERAGLPRGDDRSRNPRWRRPPPKRPEGEEEEEDASSNASAEDEPSTSARRQHSPAWPAVGISLSGGVDSMALAVILKRLSRDASYGGFDVVAMHIDYDNRPESGVEADFVRGWCDRMGIECVVRKIAEVTRGVTPREQYEAESRAIRYGFYKDVAKTHAFPAVFVGHHEGDVQENIIANLMRGANLLAVNGMEETGVVEGVAIWRPMLPHSKAVVLDFAHKYGVPYFLDSTPTWSTRGKLRNQLVPLLADMFGEGFSRNLSLLGEDSAQLGAMVESACLKPFLDGMTLSDAGAYAECKTYVDQPLFFWKEAMKRMCHGLGSGMMKEKSVRELLDRFALKKRRRPRDGWITLKKTNKSFVDGDVFAMFSEQFFPPHDSIAVGAKVALDAATPLTFGPWTVTARLVSNVREEGEGGERVFVLATEPPLDVYAVLRNDATYHLPFTGGDGGLYLDPRARIPAFKGVDAAVVKAMPVVVPAGLGDDDDDDGGGGGGGGGGGIVAEYKAKTWPTSLSRAETCVEVRLTFTRTRSHADHLATEE</sequence>
<dbReference type="AlphaFoldDB" id="C1N3G9"/>
<dbReference type="PANTHER" id="PTHR43033:SF3">
    <property type="entry name" value="TRNA(ILE)-LYSIDINE SYNTHETASE"/>
    <property type="match status" value="1"/>
</dbReference>
<dbReference type="PANTHER" id="PTHR43033">
    <property type="entry name" value="TRNA(ILE)-LYSIDINE SYNTHASE-RELATED"/>
    <property type="match status" value="1"/>
</dbReference>
<dbReference type="HAMAP" id="MF_01161">
    <property type="entry name" value="tRNA_Ile_lys_synt"/>
    <property type="match status" value="1"/>
</dbReference>
<dbReference type="RefSeq" id="XP_003062610.1">
    <property type="nucleotide sequence ID" value="XM_003062564.1"/>
</dbReference>
<dbReference type="OrthoDB" id="495179at2759"/>
<dbReference type="Gene3D" id="3.40.50.620">
    <property type="entry name" value="HUPs"/>
    <property type="match status" value="1"/>
</dbReference>
<dbReference type="InterPro" id="IPR011063">
    <property type="entry name" value="TilS/TtcA_N"/>
</dbReference>
<evidence type="ECO:0000256" key="3">
    <source>
        <dbReference type="ARBA" id="ARBA00022694"/>
    </source>
</evidence>
<dbReference type="OMA" id="CFGHHRG"/>
<evidence type="ECO:0000256" key="2">
    <source>
        <dbReference type="ARBA" id="ARBA00022598"/>
    </source>
</evidence>
<dbReference type="Proteomes" id="UP000001876">
    <property type="component" value="Unassembled WGS sequence"/>
</dbReference>
<keyword evidence="3" id="KW-0819">tRNA processing</keyword>
<dbReference type="SUPFAM" id="SSF48452">
    <property type="entry name" value="TPR-like"/>
    <property type="match status" value="1"/>
</dbReference>
<feature type="domain" description="tRNA(Ile)-lysidine/2-thiocytidine synthase N-terminal" evidence="8">
    <location>
        <begin position="280"/>
        <end position="453"/>
    </location>
</feature>
<evidence type="ECO:0000313" key="10">
    <source>
        <dbReference type="Proteomes" id="UP000001876"/>
    </source>
</evidence>
<organism evidence="10">
    <name type="scientific">Micromonas pusilla (strain CCMP1545)</name>
    <name type="common">Picoplanktonic green alga</name>
    <dbReference type="NCBI Taxonomy" id="564608"/>
    <lineage>
        <taxon>Eukaryota</taxon>
        <taxon>Viridiplantae</taxon>
        <taxon>Chlorophyta</taxon>
        <taxon>Mamiellophyceae</taxon>
        <taxon>Mamiellales</taxon>
        <taxon>Mamiellaceae</taxon>
        <taxon>Micromonas</taxon>
    </lineage>
</organism>
<dbReference type="GO" id="GO:0008033">
    <property type="term" value="P:tRNA processing"/>
    <property type="evidence" value="ECO:0007669"/>
    <property type="project" value="UniProtKB-KW"/>
</dbReference>
<dbReference type="KEGG" id="mpp:MICPUCDRAFT_52167"/>
<dbReference type="InterPro" id="IPR011990">
    <property type="entry name" value="TPR-like_helical_dom_sf"/>
</dbReference>
<dbReference type="InterPro" id="IPR010323">
    <property type="entry name" value="DUF924"/>
</dbReference>
<evidence type="ECO:0000256" key="4">
    <source>
        <dbReference type="ARBA" id="ARBA00022741"/>
    </source>
</evidence>
<dbReference type="EMBL" id="GG663746">
    <property type="protein sequence ID" value="EEH53429.1"/>
    <property type="molecule type" value="Genomic_DNA"/>
</dbReference>
<dbReference type="Pfam" id="PF01171">
    <property type="entry name" value="ATP_bind_3"/>
    <property type="match status" value="1"/>
</dbReference>
<reference evidence="9 10" key="1">
    <citation type="journal article" date="2009" name="Science">
        <title>Green evolution and dynamic adaptations revealed by genomes of the marine picoeukaryotes Micromonas.</title>
        <authorList>
            <person name="Worden A.Z."/>
            <person name="Lee J.H."/>
            <person name="Mock T."/>
            <person name="Rouze P."/>
            <person name="Simmons M.P."/>
            <person name="Aerts A.L."/>
            <person name="Allen A.E."/>
            <person name="Cuvelier M.L."/>
            <person name="Derelle E."/>
            <person name="Everett M.V."/>
            <person name="Foulon E."/>
            <person name="Grimwood J."/>
            <person name="Gundlach H."/>
            <person name="Henrissat B."/>
            <person name="Napoli C."/>
            <person name="McDonald S.M."/>
            <person name="Parker M.S."/>
            <person name="Rombauts S."/>
            <person name="Salamov A."/>
            <person name="Von Dassow P."/>
            <person name="Badger J.H."/>
            <person name="Coutinho P.M."/>
            <person name="Demir E."/>
            <person name="Dubchak I."/>
            <person name="Gentemann C."/>
            <person name="Eikrem W."/>
            <person name="Gready J.E."/>
            <person name="John U."/>
            <person name="Lanier W."/>
            <person name="Lindquist E.A."/>
            <person name="Lucas S."/>
            <person name="Mayer K.F."/>
            <person name="Moreau H."/>
            <person name="Not F."/>
            <person name="Otillar R."/>
            <person name="Panaud O."/>
            <person name="Pangilinan J."/>
            <person name="Paulsen I."/>
            <person name="Piegu B."/>
            <person name="Poliakov A."/>
            <person name="Robbens S."/>
            <person name="Schmutz J."/>
            <person name="Toulza E."/>
            <person name="Wyss T."/>
            <person name="Zelensky A."/>
            <person name="Zhou K."/>
            <person name="Armbrust E.V."/>
            <person name="Bhattacharya D."/>
            <person name="Goodenough U.W."/>
            <person name="Van de Peer Y."/>
            <person name="Grigoriev I.V."/>
        </authorList>
    </citation>
    <scope>NUCLEOTIDE SEQUENCE [LARGE SCALE GENOMIC DNA]</scope>
    <source>
        <strain evidence="9 10">CCMP1545</strain>
    </source>
</reference>
<dbReference type="InterPro" id="IPR012795">
    <property type="entry name" value="tRNA_Ile_lys_synt_N"/>
</dbReference>
<comment type="catalytic activity">
    <reaction evidence="6">
        <text>cytidine(34) in tRNA(Ile2) + L-lysine + ATP = lysidine(34) in tRNA(Ile2) + AMP + diphosphate + H(+)</text>
        <dbReference type="Rhea" id="RHEA:43744"/>
        <dbReference type="Rhea" id="RHEA-COMP:10625"/>
        <dbReference type="Rhea" id="RHEA-COMP:10670"/>
        <dbReference type="ChEBI" id="CHEBI:15378"/>
        <dbReference type="ChEBI" id="CHEBI:30616"/>
        <dbReference type="ChEBI" id="CHEBI:32551"/>
        <dbReference type="ChEBI" id="CHEBI:33019"/>
        <dbReference type="ChEBI" id="CHEBI:82748"/>
        <dbReference type="ChEBI" id="CHEBI:83665"/>
        <dbReference type="ChEBI" id="CHEBI:456215"/>
        <dbReference type="EC" id="6.3.4.19"/>
    </reaction>
</comment>
<evidence type="ECO:0000256" key="1">
    <source>
        <dbReference type="ARBA" id="ARBA00013267"/>
    </source>
</evidence>
<evidence type="ECO:0000313" key="9">
    <source>
        <dbReference type="EMBL" id="EEH53429.1"/>
    </source>
</evidence>
<accession>C1N3G9</accession>